<organism evidence="1 2">
    <name type="scientific">Ditylenchus dipsaci</name>
    <dbReference type="NCBI Taxonomy" id="166011"/>
    <lineage>
        <taxon>Eukaryota</taxon>
        <taxon>Metazoa</taxon>
        <taxon>Ecdysozoa</taxon>
        <taxon>Nematoda</taxon>
        <taxon>Chromadorea</taxon>
        <taxon>Rhabditida</taxon>
        <taxon>Tylenchina</taxon>
        <taxon>Tylenchomorpha</taxon>
        <taxon>Sphaerularioidea</taxon>
        <taxon>Anguinidae</taxon>
        <taxon>Anguininae</taxon>
        <taxon>Ditylenchus</taxon>
    </lineage>
</organism>
<accession>A0A915DPP6</accession>
<dbReference type="AlphaFoldDB" id="A0A915DPP6"/>
<keyword evidence="1" id="KW-1185">Reference proteome</keyword>
<protein>
    <submittedName>
        <fullName evidence="2">Uncharacterized protein</fullName>
    </submittedName>
</protein>
<dbReference type="WBParaSite" id="jg22311">
    <property type="protein sequence ID" value="jg22311"/>
    <property type="gene ID" value="jg22311"/>
</dbReference>
<sequence length="90" mass="9704">LSCSNLTLTLNTIALTTQSQQLYAINSLPIEILLSCSNLTLTLNTIALTTQSQQLYAINSLPIEILFAKTWRASFSALNKSCVSTSTGAH</sequence>
<evidence type="ECO:0000313" key="1">
    <source>
        <dbReference type="Proteomes" id="UP000887574"/>
    </source>
</evidence>
<proteinExistence type="predicted"/>
<evidence type="ECO:0000313" key="2">
    <source>
        <dbReference type="WBParaSite" id="jg22311"/>
    </source>
</evidence>
<reference evidence="2" key="1">
    <citation type="submission" date="2022-11" db="UniProtKB">
        <authorList>
            <consortium name="WormBaseParasite"/>
        </authorList>
    </citation>
    <scope>IDENTIFICATION</scope>
</reference>
<name>A0A915DPP6_9BILA</name>
<dbReference type="Proteomes" id="UP000887574">
    <property type="component" value="Unplaced"/>
</dbReference>